<dbReference type="Pfam" id="PF01544">
    <property type="entry name" value="CorA"/>
    <property type="match status" value="1"/>
</dbReference>
<keyword evidence="8" id="KW-1185">Reference proteome</keyword>
<sequence>MKGYTIDDNQLYQETTDYHRAEWLHFESPSEEEINYLTHELGIPVDFVTDAFDYYEVPRQETVVTKTGEKVSLLLVLYPHTKYRFDAYREYETLPLSIIFVGKKMITVCSSNVPFLEKVISNDSTKQGTNHIFLDLLWELTNAYLDKIADIDRTIDDMERNIINTTKNEAFYKLIAIHKNLVYFETGIFENHKLFKRMHEKDIFAEDERGREFLHDIRVISNQASIMVKESTEMIDHLSEVFSSVISNNLNNIMKFLTSFSIVLTIPTIIGSFWGMNVDLPIDKSPWAFLIMLGISALISIIVFLWLKRKDYM</sequence>
<comment type="similarity">
    <text evidence="2">Belongs to the CorA metal ion transporter (MIT) (TC 1.A.35) family.</text>
</comment>
<feature type="transmembrane region" description="Helical" evidence="6">
    <location>
        <begin position="287"/>
        <end position="307"/>
    </location>
</feature>
<evidence type="ECO:0000256" key="3">
    <source>
        <dbReference type="ARBA" id="ARBA00022692"/>
    </source>
</evidence>
<dbReference type="Proteomes" id="UP000501830">
    <property type="component" value="Chromosome"/>
</dbReference>
<dbReference type="InterPro" id="IPR047199">
    <property type="entry name" value="CorA-like"/>
</dbReference>
<dbReference type="PANTHER" id="PTHR47891">
    <property type="entry name" value="TRANSPORTER-RELATED"/>
    <property type="match status" value="1"/>
</dbReference>
<gene>
    <name evidence="7" type="ORF">G7058_00985</name>
</gene>
<keyword evidence="3 6" id="KW-0812">Transmembrane</keyword>
<dbReference type="RefSeq" id="WP_166061797.1">
    <property type="nucleotide sequence ID" value="NZ_CP049889.1"/>
</dbReference>
<dbReference type="PANTHER" id="PTHR47891:SF2">
    <property type="entry name" value="MAGNESIUM AND COBALT TRANSPORTER"/>
    <property type="match status" value="1"/>
</dbReference>
<dbReference type="Gene3D" id="3.30.460.20">
    <property type="entry name" value="CorA soluble domain-like"/>
    <property type="match status" value="1"/>
</dbReference>
<dbReference type="CDD" id="cd12827">
    <property type="entry name" value="EcCorA_ZntB-like_u2"/>
    <property type="match status" value="1"/>
</dbReference>
<feature type="transmembrane region" description="Helical" evidence="6">
    <location>
        <begin position="256"/>
        <end position="275"/>
    </location>
</feature>
<dbReference type="EMBL" id="CP049889">
    <property type="protein sequence ID" value="QIK50760.1"/>
    <property type="molecule type" value="Genomic_DNA"/>
</dbReference>
<keyword evidence="5 6" id="KW-0472">Membrane</keyword>
<keyword evidence="4 6" id="KW-1133">Transmembrane helix</keyword>
<dbReference type="SUPFAM" id="SSF144083">
    <property type="entry name" value="Magnesium transport protein CorA, transmembrane region"/>
    <property type="match status" value="1"/>
</dbReference>
<accession>A0A6G7WES1</accession>
<evidence type="ECO:0000256" key="2">
    <source>
        <dbReference type="ARBA" id="ARBA00009765"/>
    </source>
</evidence>
<evidence type="ECO:0000256" key="6">
    <source>
        <dbReference type="SAM" id="Phobius"/>
    </source>
</evidence>
<dbReference type="GO" id="GO:0046873">
    <property type="term" value="F:metal ion transmembrane transporter activity"/>
    <property type="evidence" value="ECO:0007669"/>
    <property type="project" value="InterPro"/>
</dbReference>
<dbReference type="InterPro" id="IPR045861">
    <property type="entry name" value="CorA_cytoplasmic_dom"/>
</dbReference>
<dbReference type="InterPro" id="IPR045863">
    <property type="entry name" value="CorA_TM1_TM2"/>
</dbReference>
<dbReference type="Gene3D" id="1.20.58.340">
    <property type="entry name" value="Magnesium transport protein CorA, transmembrane region"/>
    <property type="match status" value="2"/>
</dbReference>
<dbReference type="GeneID" id="94551830"/>
<evidence type="ECO:0000313" key="8">
    <source>
        <dbReference type="Proteomes" id="UP000501830"/>
    </source>
</evidence>
<evidence type="ECO:0000313" key="7">
    <source>
        <dbReference type="EMBL" id="QIK50760.1"/>
    </source>
</evidence>
<reference evidence="7 8" key="1">
    <citation type="journal article" date="2017" name="Int. J. Syst. Evol. Microbiol.">
        <title>Jeotgalibaca porci sp. nov. and Jeotgalibaca arthritidis sp. nov., isolated from pigs, and emended description of the genus Jeotgalibaca.</title>
        <authorList>
            <person name="Zamora L."/>
            <person name="Perez-Sancho M."/>
            <person name="Dominguez L."/>
            <person name="Fernandez-Garayzabal J.F."/>
            <person name="Vela A.I."/>
        </authorList>
    </citation>
    <scope>NUCLEOTIDE SEQUENCE [LARGE SCALE GENOMIC DNA]</scope>
    <source>
        <strain evidence="7 8">CCUG 69148</strain>
    </source>
</reference>
<dbReference type="InterPro" id="IPR002523">
    <property type="entry name" value="MgTranspt_CorA/ZnTranspt_ZntB"/>
</dbReference>
<dbReference type="AlphaFoldDB" id="A0A6G7WES1"/>
<organism evidence="7 8">
    <name type="scientific">Jeotgalibaca porci</name>
    <dbReference type="NCBI Taxonomy" id="1868793"/>
    <lineage>
        <taxon>Bacteria</taxon>
        <taxon>Bacillati</taxon>
        <taxon>Bacillota</taxon>
        <taxon>Bacilli</taxon>
        <taxon>Lactobacillales</taxon>
        <taxon>Carnobacteriaceae</taxon>
        <taxon>Jeotgalibaca</taxon>
    </lineage>
</organism>
<evidence type="ECO:0000256" key="4">
    <source>
        <dbReference type="ARBA" id="ARBA00022989"/>
    </source>
</evidence>
<dbReference type="SUPFAM" id="SSF143865">
    <property type="entry name" value="CorA soluble domain-like"/>
    <property type="match status" value="1"/>
</dbReference>
<name>A0A6G7WES1_9LACT</name>
<dbReference type="KEGG" id="jpo:G7058_00985"/>
<protein>
    <submittedName>
        <fullName evidence="7">Magnesium transporter CorA family protein</fullName>
    </submittedName>
</protein>
<comment type="subcellular location">
    <subcellularLocation>
        <location evidence="1">Membrane</location>
        <topology evidence="1">Multi-pass membrane protein</topology>
    </subcellularLocation>
</comment>
<dbReference type="GO" id="GO:0016020">
    <property type="term" value="C:membrane"/>
    <property type="evidence" value="ECO:0007669"/>
    <property type="project" value="UniProtKB-SubCell"/>
</dbReference>
<evidence type="ECO:0000256" key="1">
    <source>
        <dbReference type="ARBA" id="ARBA00004141"/>
    </source>
</evidence>
<evidence type="ECO:0000256" key="5">
    <source>
        <dbReference type="ARBA" id="ARBA00023136"/>
    </source>
</evidence>
<proteinExistence type="inferred from homology"/>